<dbReference type="FunFam" id="1.20.1020.10:FF:000004">
    <property type="entry name" value="BTB/POZ and TAZ domain-containing protein 2"/>
    <property type="match status" value="1"/>
</dbReference>
<evidence type="ECO:0000256" key="4">
    <source>
        <dbReference type="ARBA" id="ARBA00022786"/>
    </source>
</evidence>
<dbReference type="EMBL" id="CM026431">
    <property type="protein sequence ID" value="KAG0558598.1"/>
    <property type="molecule type" value="Genomic_DNA"/>
</dbReference>
<dbReference type="GO" id="GO:0009751">
    <property type="term" value="P:response to salicylic acid"/>
    <property type="evidence" value="ECO:0007669"/>
    <property type="project" value="UniProtKB-ARBA"/>
</dbReference>
<keyword evidence="2" id="KW-0479">Metal-binding</keyword>
<evidence type="ECO:0000259" key="8">
    <source>
        <dbReference type="PROSITE" id="PS50134"/>
    </source>
</evidence>
<dbReference type="Pfam" id="PF02135">
    <property type="entry name" value="zf-TAZ"/>
    <property type="match status" value="1"/>
</dbReference>
<reference evidence="9" key="1">
    <citation type="submission" date="2020-06" db="EMBL/GenBank/DDBJ databases">
        <title>WGS assembly of Ceratodon purpureus strain R40.</title>
        <authorList>
            <person name="Carey S.B."/>
            <person name="Jenkins J."/>
            <person name="Shu S."/>
            <person name="Lovell J.T."/>
            <person name="Sreedasyam A."/>
            <person name="Maumus F."/>
            <person name="Tiley G.P."/>
            <person name="Fernandez-Pozo N."/>
            <person name="Barry K."/>
            <person name="Chen C."/>
            <person name="Wang M."/>
            <person name="Lipzen A."/>
            <person name="Daum C."/>
            <person name="Saski C.A."/>
            <person name="Payton A.C."/>
            <person name="Mcbreen J.C."/>
            <person name="Conrad R.E."/>
            <person name="Kollar L.M."/>
            <person name="Olsson S."/>
            <person name="Huttunen S."/>
            <person name="Landis J.B."/>
            <person name="Wickett N.J."/>
            <person name="Johnson M.G."/>
            <person name="Rensing S.A."/>
            <person name="Grimwood J."/>
            <person name="Schmutz J."/>
            <person name="Mcdaniel S.F."/>
        </authorList>
    </citation>
    <scope>NUCLEOTIDE SEQUENCE</scope>
    <source>
        <strain evidence="9">R40</strain>
    </source>
</reference>
<accession>A0A8T0GHV8</accession>
<dbReference type="Gene3D" id="1.20.1020.10">
    <property type="entry name" value="TAZ domain"/>
    <property type="match status" value="1"/>
</dbReference>
<feature type="compositionally biased region" description="Polar residues" evidence="6">
    <location>
        <begin position="63"/>
        <end position="75"/>
    </location>
</feature>
<feature type="domain" description="TAZ-type" evidence="8">
    <location>
        <begin position="400"/>
        <end position="491"/>
    </location>
</feature>
<dbReference type="Proteomes" id="UP000822688">
    <property type="component" value="Chromosome 10"/>
</dbReference>
<feature type="compositionally biased region" description="Basic and acidic residues" evidence="6">
    <location>
        <begin position="46"/>
        <end position="60"/>
    </location>
</feature>
<dbReference type="PANTHER" id="PTHR46287:SF11">
    <property type="entry name" value="BTB_POZ AND TAZ DOMAIN-CONTAINING PROTEIN 4"/>
    <property type="match status" value="1"/>
</dbReference>
<evidence type="ECO:0000256" key="5">
    <source>
        <dbReference type="ARBA" id="ARBA00022833"/>
    </source>
</evidence>
<dbReference type="InterPro" id="IPR011333">
    <property type="entry name" value="SKP1/BTB/POZ_sf"/>
</dbReference>
<dbReference type="SMART" id="SM00225">
    <property type="entry name" value="BTB"/>
    <property type="match status" value="1"/>
</dbReference>
<keyword evidence="10" id="KW-1185">Reference proteome</keyword>
<dbReference type="EMBL" id="CM026431">
    <property type="protein sequence ID" value="KAG0558597.1"/>
    <property type="molecule type" value="Genomic_DNA"/>
</dbReference>
<feature type="compositionally biased region" description="Low complexity" evidence="6">
    <location>
        <begin position="87"/>
        <end position="96"/>
    </location>
</feature>
<dbReference type="CDD" id="cd14733">
    <property type="entry name" value="BACK"/>
    <property type="match status" value="1"/>
</dbReference>
<dbReference type="EMBL" id="CM026431">
    <property type="protein sequence ID" value="KAG0558603.1"/>
    <property type="molecule type" value="Genomic_DNA"/>
</dbReference>
<feature type="compositionally biased region" description="Pro residues" evidence="6">
    <location>
        <begin position="170"/>
        <end position="179"/>
    </location>
</feature>
<name>A0A8T0GHV8_CERPU</name>
<keyword evidence="4" id="KW-0833">Ubl conjugation pathway</keyword>
<evidence type="ECO:0000313" key="9">
    <source>
        <dbReference type="EMBL" id="KAG0558600.1"/>
    </source>
</evidence>
<dbReference type="GO" id="GO:0008270">
    <property type="term" value="F:zinc ion binding"/>
    <property type="evidence" value="ECO:0007669"/>
    <property type="project" value="UniProtKB-KW"/>
</dbReference>
<dbReference type="SMART" id="SM00551">
    <property type="entry name" value="ZnF_TAZ"/>
    <property type="match status" value="1"/>
</dbReference>
<dbReference type="InterPro" id="IPR000210">
    <property type="entry name" value="BTB/POZ_dom"/>
</dbReference>
<dbReference type="EMBL" id="CM026431">
    <property type="protein sequence ID" value="KAG0558601.1"/>
    <property type="molecule type" value="Genomic_DNA"/>
</dbReference>
<dbReference type="EMBL" id="CM026431">
    <property type="protein sequence ID" value="KAG0558600.1"/>
    <property type="molecule type" value="Genomic_DNA"/>
</dbReference>
<dbReference type="SUPFAM" id="SSF54695">
    <property type="entry name" value="POZ domain"/>
    <property type="match status" value="1"/>
</dbReference>
<dbReference type="PANTHER" id="PTHR46287">
    <property type="entry name" value="BTB/POZ AND TAZ DOMAIN-CONTAINING PROTEIN 3-RELATED"/>
    <property type="match status" value="1"/>
</dbReference>
<dbReference type="InterPro" id="IPR000197">
    <property type="entry name" value="Znf_TAZ"/>
</dbReference>
<dbReference type="GO" id="GO:0006355">
    <property type="term" value="P:regulation of DNA-templated transcription"/>
    <property type="evidence" value="ECO:0007669"/>
    <property type="project" value="UniProtKB-ARBA"/>
</dbReference>
<dbReference type="GO" id="GO:0009725">
    <property type="term" value="P:response to hormone"/>
    <property type="evidence" value="ECO:0007669"/>
    <property type="project" value="UniProtKB-ARBA"/>
</dbReference>
<feature type="region of interest" description="Disordered" evidence="6">
    <location>
        <begin position="46"/>
        <end position="181"/>
    </location>
</feature>
<dbReference type="Pfam" id="PF00651">
    <property type="entry name" value="BTB"/>
    <property type="match status" value="1"/>
</dbReference>
<keyword evidence="3" id="KW-0863">Zinc-finger</keyword>
<dbReference type="Gene3D" id="1.25.40.420">
    <property type="match status" value="1"/>
</dbReference>
<dbReference type="GO" id="GO:0042542">
    <property type="term" value="P:response to hydrogen peroxide"/>
    <property type="evidence" value="ECO:0007669"/>
    <property type="project" value="UniProtKB-ARBA"/>
</dbReference>
<evidence type="ECO:0000256" key="6">
    <source>
        <dbReference type="SAM" id="MobiDB-lite"/>
    </source>
</evidence>
<feature type="domain" description="BTB" evidence="7">
    <location>
        <begin position="223"/>
        <end position="292"/>
    </location>
</feature>
<dbReference type="SUPFAM" id="SSF57933">
    <property type="entry name" value="TAZ domain"/>
    <property type="match status" value="1"/>
</dbReference>
<sequence>MILTARGKEVQFWIHLGNPNLPGSDVMDSACTGFELPPLLPRSQAHDTLHRAASTSKEKSPTIFPNLSADETQIYGSVKRPREVTHSSQQSSPLSSGRIQCPKLLKSASTTSTSEVRARVPKQLRPSHYDSYPSSTSMQKRSPVKLSLRRSASAVESRPVTQASSNVGIPPAPPLPPSPLRTRISSFTPKRTSLEECHRNGLNLLHKKIIDSWDRVFFKGSNTDVTVYTDDGYELGAHSTVLMCSSPVLKCILQEQFRTTTGHAFLNIRGVPFQAVRCFVRFLYSCRCEQDDMEEFALHLLVLAHAYVVPSLKRVCTDSYENGLLNSDNVVDVLQVARLCDASRLHLLCLRRIVSDFKAVSRSDGWRIMKESDPTLEQELVEAVIEAETKRREKERKLDDDKVYAQLHDAMDALVHICQHGCRFMSPHKTASNCSFPACKGLEYLVRHFAACKMKVSGGCVHCKRMWQLFELHSRMCTSKEPCKVPLCRHFKERVGQQVSRKEEMRWTMLVRKVQAARAATGAMSLAAMSARFSQVL</sequence>
<dbReference type="InterPro" id="IPR035898">
    <property type="entry name" value="TAZ_dom_sf"/>
</dbReference>
<organism evidence="9 10">
    <name type="scientific">Ceratodon purpureus</name>
    <name type="common">Fire moss</name>
    <name type="synonym">Dicranum purpureum</name>
    <dbReference type="NCBI Taxonomy" id="3225"/>
    <lineage>
        <taxon>Eukaryota</taxon>
        <taxon>Viridiplantae</taxon>
        <taxon>Streptophyta</taxon>
        <taxon>Embryophyta</taxon>
        <taxon>Bryophyta</taxon>
        <taxon>Bryophytina</taxon>
        <taxon>Bryopsida</taxon>
        <taxon>Dicranidae</taxon>
        <taxon>Pseudoditrichales</taxon>
        <taxon>Ditrichaceae</taxon>
        <taxon>Ceratodon</taxon>
    </lineage>
</organism>
<evidence type="ECO:0000259" key="7">
    <source>
        <dbReference type="PROSITE" id="PS50097"/>
    </source>
</evidence>
<dbReference type="InterPro" id="IPR044513">
    <property type="entry name" value="BT1/2/3/4/5"/>
</dbReference>
<comment type="pathway">
    <text evidence="1">Protein modification; protein ubiquitination.</text>
</comment>
<dbReference type="FunFam" id="1.25.40.420:FF:000012">
    <property type="entry name" value="BTB/POZ and TAZ domain-containing protein 2"/>
    <property type="match status" value="1"/>
</dbReference>
<dbReference type="EMBL" id="CM026431">
    <property type="protein sequence ID" value="KAG0558604.1"/>
    <property type="molecule type" value="Genomic_DNA"/>
</dbReference>
<dbReference type="PROSITE" id="PS50134">
    <property type="entry name" value="ZF_TAZ"/>
    <property type="match status" value="1"/>
</dbReference>
<evidence type="ECO:0000256" key="2">
    <source>
        <dbReference type="ARBA" id="ARBA00022723"/>
    </source>
</evidence>
<evidence type="ECO:0000256" key="1">
    <source>
        <dbReference type="ARBA" id="ARBA00004906"/>
    </source>
</evidence>
<dbReference type="Gene3D" id="3.30.710.10">
    <property type="entry name" value="Potassium Channel Kv1.1, Chain A"/>
    <property type="match status" value="1"/>
</dbReference>
<comment type="caution">
    <text evidence="9">The sequence shown here is derived from an EMBL/GenBank/DDBJ whole genome shotgun (WGS) entry which is preliminary data.</text>
</comment>
<dbReference type="GO" id="GO:0005516">
    <property type="term" value="F:calmodulin binding"/>
    <property type="evidence" value="ECO:0007669"/>
    <property type="project" value="UniProtKB-ARBA"/>
</dbReference>
<dbReference type="AlphaFoldDB" id="A0A8T0GHV8"/>
<dbReference type="EMBL" id="CM026431">
    <property type="protein sequence ID" value="KAG0558599.1"/>
    <property type="molecule type" value="Genomic_DNA"/>
</dbReference>
<gene>
    <name evidence="9" type="ORF">KC19_10G040700</name>
</gene>
<protein>
    <recommendedName>
        <fullName evidence="11">BTB/POZ and TAZ domain-containing protein 4</fullName>
    </recommendedName>
</protein>
<dbReference type="PROSITE" id="PS50097">
    <property type="entry name" value="BTB"/>
    <property type="match status" value="1"/>
</dbReference>
<keyword evidence="5" id="KW-0862">Zinc</keyword>
<evidence type="ECO:0008006" key="11">
    <source>
        <dbReference type="Google" id="ProtNLM"/>
    </source>
</evidence>
<evidence type="ECO:0000313" key="10">
    <source>
        <dbReference type="Proteomes" id="UP000822688"/>
    </source>
</evidence>
<evidence type="ECO:0000256" key="3">
    <source>
        <dbReference type="ARBA" id="ARBA00022771"/>
    </source>
</evidence>
<dbReference type="EMBL" id="CM026431">
    <property type="protein sequence ID" value="KAG0558602.1"/>
    <property type="molecule type" value="Genomic_DNA"/>
</dbReference>
<proteinExistence type="predicted"/>